<dbReference type="SUPFAM" id="SSF51161">
    <property type="entry name" value="Trimeric LpxA-like enzymes"/>
    <property type="match status" value="1"/>
</dbReference>
<evidence type="ECO:0000256" key="2">
    <source>
        <dbReference type="ARBA" id="ARBA00023315"/>
    </source>
</evidence>
<dbReference type="Proteomes" id="UP000238322">
    <property type="component" value="Unassembled WGS sequence"/>
</dbReference>
<keyword evidence="2" id="KW-0012">Acyltransferase</keyword>
<evidence type="ECO:0000313" key="3">
    <source>
        <dbReference type="EMBL" id="PQO34603.1"/>
    </source>
</evidence>
<comment type="caution">
    <text evidence="3">The sequence shown here is derived from an EMBL/GenBank/DDBJ whole genome shotgun (WGS) entry which is preliminary data.</text>
</comment>
<dbReference type="AlphaFoldDB" id="A0A2S8FQZ8"/>
<name>A0A2S8FQZ8_9BACT</name>
<dbReference type="Pfam" id="PF13562">
    <property type="entry name" value="NTP_transf_4"/>
    <property type="match status" value="1"/>
</dbReference>
<dbReference type="EMBL" id="PUHY01000010">
    <property type="protein sequence ID" value="PQO34603.1"/>
    <property type="molecule type" value="Genomic_DNA"/>
</dbReference>
<gene>
    <name evidence="3" type="ORF">C5Y83_13910</name>
</gene>
<protein>
    <submittedName>
        <fullName evidence="3">Glucose-1-phosphate thymidylyltransferase</fullName>
    </submittedName>
</protein>
<dbReference type="InterPro" id="IPR023917">
    <property type="entry name" value="Bifunctiontional_GlmU_bac-type"/>
</dbReference>
<keyword evidence="1 3" id="KW-0808">Transferase</keyword>
<dbReference type="GO" id="GO:0016779">
    <property type="term" value="F:nucleotidyltransferase activity"/>
    <property type="evidence" value="ECO:0007669"/>
    <property type="project" value="UniProtKB-ARBA"/>
</dbReference>
<dbReference type="InterPro" id="IPR050065">
    <property type="entry name" value="GlmU-like"/>
</dbReference>
<dbReference type="PANTHER" id="PTHR43584">
    <property type="entry name" value="NUCLEOTIDYL TRANSFERASE"/>
    <property type="match status" value="1"/>
</dbReference>
<organism evidence="3 4">
    <name type="scientific">Blastopirellula marina</name>
    <dbReference type="NCBI Taxonomy" id="124"/>
    <lineage>
        <taxon>Bacteria</taxon>
        <taxon>Pseudomonadati</taxon>
        <taxon>Planctomycetota</taxon>
        <taxon>Planctomycetia</taxon>
        <taxon>Pirellulales</taxon>
        <taxon>Pirellulaceae</taxon>
        <taxon>Blastopirellula</taxon>
    </lineage>
</organism>
<proteinExistence type="predicted"/>
<reference evidence="3 4" key="1">
    <citation type="submission" date="2018-02" db="EMBL/GenBank/DDBJ databases">
        <title>Comparative genomes isolates from brazilian mangrove.</title>
        <authorList>
            <person name="Araujo J.E."/>
            <person name="Taketani R.G."/>
            <person name="Silva M.C.P."/>
            <person name="Loureco M.V."/>
            <person name="Andreote F.D."/>
        </authorList>
    </citation>
    <scope>NUCLEOTIDE SEQUENCE [LARGE SCALE GENOMIC DNA]</scope>
    <source>
        <strain evidence="3 4">Hex-1 MGV</strain>
    </source>
</reference>
<dbReference type="CDD" id="cd05635">
    <property type="entry name" value="LbH_unknown"/>
    <property type="match status" value="1"/>
</dbReference>
<dbReference type="NCBIfam" id="TIGR03991">
    <property type="entry name" value="alt_bact_glmU"/>
    <property type="match status" value="1"/>
</dbReference>
<dbReference type="OrthoDB" id="234332at2"/>
<dbReference type="InterPro" id="IPR011004">
    <property type="entry name" value="Trimer_LpxA-like_sf"/>
</dbReference>
<sequence>MNCIIFEDRAVSQLYPIVLGRPAYGIMCGSYRLAELAVRHFGACRGIVRHHLTALQRQYFPELHETQLAADQPTLILNASLVPSVSNLQQVVAWAAEKQPGKIVHEDRLVAALLSPEARIPSQKATYDEFVSFAYNLLQSDELSAHALKLDLFTYSHDVVHYNEAIINQNLEARLKSGNYQEVRDGLFVRGEVRLGENLVVDATSGPILIEEGTSVGPFCFLRGPAYLGPNVKVIEHSAIKDAVSLGHTTKIGGEVEATVIEPYSNKQHHGFLGHSYLGSWINLGAGTSNSDLKNTYGTVNMEYPTGRVATKMQFVGSIFGDYSKTAINTGIFTGKTIGVCSMLYGFVTTNVPSFVNYARLFGQVTELPPDVMISTQQRMFARRNVPQTECDIQLIHNMYLLTQEERQLTGEPLVF</sequence>
<dbReference type="RefSeq" id="WP_105330334.1">
    <property type="nucleotide sequence ID" value="NZ_PUHY01000010.1"/>
</dbReference>
<dbReference type="Gene3D" id="2.160.10.10">
    <property type="entry name" value="Hexapeptide repeat proteins"/>
    <property type="match status" value="1"/>
</dbReference>
<accession>A0A2S8FQZ8</accession>
<dbReference type="GO" id="GO:0016746">
    <property type="term" value="F:acyltransferase activity"/>
    <property type="evidence" value="ECO:0007669"/>
    <property type="project" value="UniProtKB-KW"/>
</dbReference>
<evidence type="ECO:0000313" key="4">
    <source>
        <dbReference type="Proteomes" id="UP000238322"/>
    </source>
</evidence>
<dbReference type="PANTHER" id="PTHR43584:SF9">
    <property type="entry name" value="TRANSFERASE HEXAPEPTIDE REPEAT CONTAINING PROTEIN"/>
    <property type="match status" value="1"/>
</dbReference>
<evidence type="ECO:0000256" key="1">
    <source>
        <dbReference type="ARBA" id="ARBA00022679"/>
    </source>
</evidence>